<dbReference type="InterPro" id="IPR006101">
    <property type="entry name" value="Glyco_hydro_2"/>
</dbReference>
<dbReference type="PROSITE" id="PS51677">
    <property type="entry name" value="NODB"/>
    <property type="match status" value="1"/>
</dbReference>
<dbReference type="Pfam" id="PF02837">
    <property type="entry name" value="Glyco_hydro_2_N"/>
    <property type="match status" value="1"/>
</dbReference>
<dbReference type="InterPro" id="IPR017853">
    <property type="entry name" value="GH"/>
</dbReference>
<feature type="domain" description="NodB homology" evidence="5">
    <location>
        <begin position="711"/>
        <end position="891"/>
    </location>
</feature>
<gene>
    <name evidence="6" type="ORF">ACG00Y_23570</name>
</gene>
<sequence length="900" mass="99627">MNWCNTLRSAALALLLTTLGAAQAARTVTPLDGPWRFNRSDVPGAAEPAFDDAAWAAVTLPHTWNVPDGESGGGTYRGAGWYRRVLDIQPGAAQRRLLEFDGATLAADVWVNGRHAGRHEGGYARFRLDVTPLLQPGRNLLAVRVDNSKLPHVAPLGGDFTVFGGLIRPVRLVETPAAHIELLDHGGPGVRFDIDKLDAASARLKVQVQLRNDGQQPAERQLRLTLRDAQGRSVAQQVRQLHLRAGAADTATSFLTLTKPRLWQGIKDPYLYRLSAELLDGRQVADAVQLPVGLRQFSVDPERGFLLNGKPYPLYGVNYFHAGRPGRGVAVGPAEIDEDLRILMDMGLTGLRLVHYQHPPYTYQRADELGLVLWTEIPLNSAMEETPAFRDNLYAQLRELVRQNHHHASVAVWGIGNEVYRADEPIRALLADVHALAKREDPSRLTSYAHCCAPDDHPMALVADLASYNRYWGWYDGQFKDIGAWADKLHAKLPGKPIGLGEYGAGASAIQQEDPPRRPEPGGRWHPEQYQALFHETYAAEIAKRPFMWGTFVWLGFDHAAGRHEGDTIGRNDKGLVNYDRSKLKDAYHLMRAWWQPKPVLHLTSKRLVNRPAGKVDIKAYSNAAKATLEVNGTVVGTVNVVDRIAVWPQVALVAGRATLQVRDDRGSTDRVEWQIDGCSADALGTQRVLQLPREGAAYGAPHARLPLGPKEFVLTFDDGPRPGATERVLQALKAECAKASFFVNGEPLHQHVELAQRVKSEGHTVAMHGHKHSAFGTLPAKEQLADLENMQKAYRHVIGGEPAAWRFPFLAETPELREALAKQKLTVLSADVHIEDWVQGQTPEALAERLLKGLREKGGGIVLLHDVQDQTAAALPLLLRRLKQDGWQLVHLQWPEARH</sequence>
<dbReference type="InterPro" id="IPR008979">
    <property type="entry name" value="Galactose-bd-like_sf"/>
</dbReference>
<dbReference type="InterPro" id="IPR013783">
    <property type="entry name" value="Ig-like_fold"/>
</dbReference>
<dbReference type="SUPFAM" id="SSF51445">
    <property type="entry name" value="(Trans)glycosidases"/>
    <property type="match status" value="1"/>
</dbReference>
<evidence type="ECO:0000256" key="2">
    <source>
        <dbReference type="ARBA" id="ARBA00022801"/>
    </source>
</evidence>
<keyword evidence="4" id="KW-0732">Signal</keyword>
<keyword evidence="3" id="KW-0326">Glycosidase</keyword>
<comment type="similarity">
    <text evidence="1">Belongs to the glycosyl hydrolase 2 family.</text>
</comment>
<dbReference type="Gene3D" id="2.60.40.10">
    <property type="entry name" value="Immunoglobulins"/>
    <property type="match status" value="2"/>
</dbReference>
<dbReference type="EMBL" id="JBIGHV010000010">
    <property type="protein sequence ID" value="MFG6432915.1"/>
    <property type="molecule type" value="Genomic_DNA"/>
</dbReference>
<dbReference type="PRINTS" id="PR00132">
    <property type="entry name" value="GLHYDRLASE2"/>
</dbReference>
<evidence type="ECO:0000313" key="7">
    <source>
        <dbReference type="Proteomes" id="UP001606210"/>
    </source>
</evidence>
<dbReference type="InterPro" id="IPR036156">
    <property type="entry name" value="Beta-gal/glucu_dom_sf"/>
</dbReference>
<dbReference type="RefSeq" id="WP_394483167.1">
    <property type="nucleotide sequence ID" value="NZ_JBIGHV010000010.1"/>
</dbReference>
<dbReference type="InterPro" id="IPR006103">
    <property type="entry name" value="Glyco_hydro_2_cat"/>
</dbReference>
<dbReference type="InterPro" id="IPR051913">
    <property type="entry name" value="GH2_Domain-Containing"/>
</dbReference>
<dbReference type="Pfam" id="PF00703">
    <property type="entry name" value="Glyco_hydro_2"/>
    <property type="match status" value="1"/>
</dbReference>
<dbReference type="Proteomes" id="UP001606210">
    <property type="component" value="Unassembled WGS sequence"/>
</dbReference>
<evidence type="ECO:0000256" key="4">
    <source>
        <dbReference type="SAM" id="SignalP"/>
    </source>
</evidence>
<dbReference type="SUPFAM" id="SSF49303">
    <property type="entry name" value="beta-Galactosidase/glucuronidase domain"/>
    <property type="match status" value="1"/>
</dbReference>
<organism evidence="6 7">
    <name type="scientific">Pelomonas parva</name>
    <dbReference type="NCBI Taxonomy" id="3299032"/>
    <lineage>
        <taxon>Bacteria</taxon>
        <taxon>Pseudomonadati</taxon>
        <taxon>Pseudomonadota</taxon>
        <taxon>Betaproteobacteria</taxon>
        <taxon>Burkholderiales</taxon>
        <taxon>Sphaerotilaceae</taxon>
        <taxon>Roseateles</taxon>
    </lineage>
</organism>
<protein>
    <submittedName>
        <fullName evidence="6">Polysaccharide deacetylase family protein</fullName>
    </submittedName>
</protein>
<comment type="caution">
    <text evidence="6">The sequence shown here is derived from an EMBL/GenBank/DDBJ whole genome shotgun (WGS) entry which is preliminary data.</text>
</comment>
<dbReference type="CDD" id="cd10917">
    <property type="entry name" value="CE4_NodB_like_6s_7s"/>
    <property type="match status" value="1"/>
</dbReference>
<dbReference type="InterPro" id="IPR002509">
    <property type="entry name" value="NODB_dom"/>
</dbReference>
<dbReference type="InterPro" id="IPR006102">
    <property type="entry name" value="Ig-like_GH2"/>
</dbReference>
<dbReference type="InterPro" id="IPR006104">
    <property type="entry name" value="Glyco_hydro_2_N"/>
</dbReference>
<evidence type="ECO:0000256" key="3">
    <source>
        <dbReference type="ARBA" id="ARBA00023295"/>
    </source>
</evidence>
<dbReference type="PANTHER" id="PTHR42732">
    <property type="entry name" value="BETA-GALACTOSIDASE"/>
    <property type="match status" value="1"/>
</dbReference>
<feature type="chain" id="PRO_5046834580" evidence="4">
    <location>
        <begin position="25"/>
        <end position="900"/>
    </location>
</feature>
<evidence type="ECO:0000256" key="1">
    <source>
        <dbReference type="ARBA" id="ARBA00007401"/>
    </source>
</evidence>
<dbReference type="InterPro" id="IPR011330">
    <property type="entry name" value="Glyco_hydro/deAcase_b/a-brl"/>
</dbReference>
<name>A0ABW7FAU9_9BURK</name>
<accession>A0ABW7FAU9</accession>
<dbReference type="SUPFAM" id="SSF88713">
    <property type="entry name" value="Glycoside hydrolase/deacetylase"/>
    <property type="match status" value="1"/>
</dbReference>
<evidence type="ECO:0000313" key="6">
    <source>
        <dbReference type="EMBL" id="MFG6432915.1"/>
    </source>
</evidence>
<dbReference type="Pfam" id="PF02836">
    <property type="entry name" value="Glyco_hydro_2_C"/>
    <property type="match status" value="1"/>
</dbReference>
<dbReference type="SUPFAM" id="SSF49785">
    <property type="entry name" value="Galactose-binding domain-like"/>
    <property type="match status" value="1"/>
</dbReference>
<dbReference type="Gene3D" id="2.60.120.260">
    <property type="entry name" value="Galactose-binding domain-like"/>
    <property type="match status" value="1"/>
</dbReference>
<dbReference type="Pfam" id="PF01522">
    <property type="entry name" value="Polysacc_deac_1"/>
    <property type="match status" value="1"/>
</dbReference>
<dbReference type="Gene3D" id="3.20.20.80">
    <property type="entry name" value="Glycosidases"/>
    <property type="match status" value="1"/>
</dbReference>
<keyword evidence="7" id="KW-1185">Reference proteome</keyword>
<evidence type="ECO:0000259" key="5">
    <source>
        <dbReference type="PROSITE" id="PS51677"/>
    </source>
</evidence>
<keyword evidence="2" id="KW-0378">Hydrolase</keyword>
<dbReference type="PANTHER" id="PTHR42732:SF1">
    <property type="entry name" value="BETA-MANNOSIDASE"/>
    <property type="match status" value="1"/>
</dbReference>
<dbReference type="Gene3D" id="3.20.20.370">
    <property type="entry name" value="Glycoside hydrolase/deacetylase"/>
    <property type="match status" value="1"/>
</dbReference>
<feature type="signal peptide" evidence="4">
    <location>
        <begin position="1"/>
        <end position="24"/>
    </location>
</feature>
<proteinExistence type="inferred from homology"/>
<reference evidence="6 7" key="1">
    <citation type="submission" date="2024-08" db="EMBL/GenBank/DDBJ databases">
        <authorList>
            <person name="Lu H."/>
        </authorList>
    </citation>
    <scope>NUCLEOTIDE SEQUENCE [LARGE SCALE GENOMIC DNA]</scope>
    <source>
        <strain evidence="6 7">LYH14W</strain>
    </source>
</reference>